<dbReference type="InterPro" id="IPR039896">
    <property type="entry name" value="Red-like"/>
</dbReference>
<protein>
    <recommendedName>
        <fullName evidence="4">RED-like N-terminal domain-containing protein</fullName>
    </recommendedName>
</protein>
<accession>A0A8T1WFW0</accession>
<comment type="subcellular location">
    <subcellularLocation>
        <location evidence="1">Nucleus</location>
    </subcellularLocation>
</comment>
<evidence type="ECO:0000259" key="4">
    <source>
        <dbReference type="Pfam" id="PF07808"/>
    </source>
</evidence>
<dbReference type="Proteomes" id="UP000693981">
    <property type="component" value="Unassembled WGS sequence"/>
</dbReference>
<dbReference type="OrthoDB" id="3366823at2759"/>
<reference evidence="5" key="1">
    <citation type="submission" date="2021-02" db="EMBL/GenBank/DDBJ databases">
        <authorList>
            <person name="Palmer J.M."/>
        </authorList>
    </citation>
    <scope>NUCLEOTIDE SEQUENCE</scope>
    <source>
        <strain evidence="5">SCRP23</strain>
    </source>
</reference>
<feature type="region of interest" description="Disordered" evidence="3">
    <location>
        <begin position="1"/>
        <end position="83"/>
    </location>
</feature>
<feature type="compositionally biased region" description="Basic and acidic residues" evidence="3">
    <location>
        <begin position="68"/>
        <end position="80"/>
    </location>
</feature>
<proteinExistence type="predicted"/>
<feature type="compositionally biased region" description="Basic and acidic residues" evidence="3">
    <location>
        <begin position="264"/>
        <end position="287"/>
    </location>
</feature>
<evidence type="ECO:0000256" key="2">
    <source>
        <dbReference type="ARBA" id="ARBA00023242"/>
    </source>
</evidence>
<evidence type="ECO:0000256" key="1">
    <source>
        <dbReference type="ARBA" id="ARBA00004123"/>
    </source>
</evidence>
<sequence>MNQDDFRQMVARREATGDQHSYGGKRNLSETDLAEIKKLSKKAKKKGKKPKNAADEDAPVESRPPKSLYRDRAAERRKGGTNDMIDADEFAHFNAEQSKFLGGDMEHTHLVKGLDYALLAQLKREKEKLLQATETEKHKHAEAGQVLKKPSSNKLTFKSRMGRLVYFHACQSTPETGTGVGMKPSKSELFLPGRMYYTFNLSTDEIESIPVSVQRSKEDCPEPDEVVSGMVNESLIERVSELMNSKKIGVKKLRKKKKEGHHRVHDEVEQQEEKREHEGNGDDRGDPAADVEMTVHEEDEDIFQDVGEYIPVYQRIDDEAADAAKRESIKKAGYFSNLSAAITEKEETDRRKEEVAERAWRDTLQKAVDKQKQVEHEQARKAKEAKMTGAGDDYAEYQGDAAFDSDGEDDEETVRRRKAAGLTDRNAGSDVDKEEKARRKKQKQSSKMANDLEKINKLMEDK</sequence>
<comment type="caution">
    <text evidence="5">The sequence shown here is derived from an EMBL/GenBank/DDBJ whole genome shotgun (WGS) entry which is preliminary data.</text>
</comment>
<dbReference type="InterPro" id="IPR012916">
    <property type="entry name" value="RED_N"/>
</dbReference>
<feature type="domain" description="RED-like N-terminal" evidence="4">
    <location>
        <begin position="89"/>
        <end position="258"/>
    </location>
</feature>
<evidence type="ECO:0000313" key="5">
    <source>
        <dbReference type="EMBL" id="KAG7391458.1"/>
    </source>
</evidence>
<dbReference type="PANTHER" id="PTHR12765">
    <property type="entry name" value="RED PROTEIN IK FACTOR CYTOKINE IK"/>
    <property type="match status" value="1"/>
</dbReference>
<feature type="compositionally biased region" description="Basic and acidic residues" evidence="3">
    <location>
        <begin position="450"/>
        <end position="462"/>
    </location>
</feature>
<feature type="compositionally biased region" description="Basic and acidic residues" evidence="3">
    <location>
        <begin position="343"/>
        <end position="386"/>
    </location>
</feature>
<evidence type="ECO:0000313" key="6">
    <source>
        <dbReference type="Proteomes" id="UP000693981"/>
    </source>
</evidence>
<name>A0A8T1WFW0_9STRA</name>
<feature type="compositionally biased region" description="Basic and acidic residues" evidence="3">
    <location>
        <begin position="1"/>
        <end position="17"/>
    </location>
</feature>
<dbReference type="GO" id="GO:0005634">
    <property type="term" value="C:nucleus"/>
    <property type="evidence" value="ECO:0007669"/>
    <property type="project" value="UniProtKB-SubCell"/>
</dbReference>
<gene>
    <name evidence="5" type="ORF">PHYBOEH_006678</name>
</gene>
<dbReference type="Pfam" id="PF07808">
    <property type="entry name" value="RED_N"/>
    <property type="match status" value="1"/>
</dbReference>
<evidence type="ECO:0000256" key="3">
    <source>
        <dbReference type="SAM" id="MobiDB-lite"/>
    </source>
</evidence>
<dbReference type="EMBL" id="JAGDFL010000358">
    <property type="protein sequence ID" value="KAG7391458.1"/>
    <property type="molecule type" value="Genomic_DNA"/>
</dbReference>
<feature type="compositionally biased region" description="Basic residues" evidence="3">
    <location>
        <begin position="39"/>
        <end position="51"/>
    </location>
</feature>
<keyword evidence="6" id="KW-1185">Reference proteome</keyword>
<feature type="region of interest" description="Disordered" evidence="3">
    <location>
        <begin position="252"/>
        <end position="288"/>
    </location>
</feature>
<keyword evidence="2" id="KW-0539">Nucleus</keyword>
<organism evidence="5 6">
    <name type="scientific">Phytophthora boehmeriae</name>
    <dbReference type="NCBI Taxonomy" id="109152"/>
    <lineage>
        <taxon>Eukaryota</taxon>
        <taxon>Sar</taxon>
        <taxon>Stramenopiles</taxon>
        <taxon>Oomycota</taxon>
        <taxon>Peronosporomycetes</taxon>
        <taxon>Peronosporales</taxon>
        <taxon>Peronosporaceae</taxon>
        <taxon>Phytophthora</taxon>
    </lineage>
</organism>
<feature type="region of interest" description="Disordered" evidence="3">
    <location>
        <begin position="335"/>
        <end position="462"/>
    </location>
</feature>
<dbReference type="AlphaFoldDB" id="A0A8T1WFW0"/>
<feature type="compositionally biased region" description="Acidic residues" evidence="3">
    <location>
        <begin position="403"/>
        <end position="412"/>
    </location>
</feature>
<feature type="compositionally biased region" description="Basic residues" evidence="3">
    <location>
        <begin position="252"/>
        <end position="263"/>
    </location>
</feature>